<dbReference type="InterPro" id="IPR036737">
    <property type="entry name" value="OmpA-like_sf"/>
</dbReference>
<evidence type="ECO:0000259" key="12">
    <source>
        <dbReference type="PROSITE" id="PS51123"/>
    </source>
</evidence>
<evidence type="ECO:0000256" key="7">
    <source>
        <dbReference type="ARBA" id="ARBA00023114"/>
    </source>
</evidence>
<keyword evidence="2" id="KW-0813">Transport</keyword>
<evidence type="ECO:0000256" key="1">
    <source>
        <dbReference type="ARBA" id="ARBA00004571"/>
    </source>
</evidence>
<name>A0ABT0QDJ7_9FLAO</name>
<dbReference type="Pfam" id="PF02412">
    <property type="entry name" value="TSP_3"/>
    <property type="match status" value="2"/>
</dbReference>
<evidence type="ECO:0000256" key="3">
    <source>
        <dbReference type="ARBA" id="ARBA00022452"/>
    </source>
</evidence>
<comment type="caution">
    <text evidence="13">The sequence shown here is derived from an EMBL/GenBank/DDBJ whole genome shotgun (WGS) entry which is preliminary data.</text>
</comment>
<dbReference type="RefSeq" id="WP_249972809.1">
    <property type="nucleotide sequence ID" value="NZ_JAMFLZ010000003.1"/>
</dbReference>
<dbReference type="Gene3D" id="2.40.160.20">
    <property type="match status" value="1"/>
</dbReference>
<evidence type="ECO:0000256" key="6">
    <source>
        <dbReference type="ARBA" id="ARBA00023065"/>
    </source>
</evidence>
<dbReference type="InterPro" id="IPR050330">
    <property type="entry name" value="Bact_OuterMem_StrucFunc"/>
</dbReference>
<dbReference type="PANTHER" id="PTHR30329:SF21">
    <property type="entry name" value="LIPOPROTEIN YIAD-RELATED"/>
    <property type="match status" value="1"/>
</dbReference>
<evidence type="ECO:0000256" key="2">
    <source>
        <dbReference type="ARBA" id="ARBA00022448"/>
    </source>
</evidence>
<dbReference type="CDD" id="cd07185">
    <property type="entry name" value="OmpA_C-like"/>
    <property type="match status" value="1"/>
</dbReference>
<evidence type="ECO:0000313" key="14">
    <source>
        <dbReference type="Proteomes" id="UP001165381"/>
    </source>
</evidence>
<gene>
    <name evidence="13" type="ORF">M3P09_08610</name>
</gene>
<dbReference type="EMBL" id="JAMFLZ010000003">
    <property type="protein sequence ID" value="MCL6295052.1"/>
    <property type="molecule type" value="Genomic_DNA"/>
</dbReference>
<dbReference type="InterPro" id="IPR028974">
    <property type="entry name" value="TSP_type-3_rpt"/>
</dbReference>
<dbReference type="Proteomes" id="UP001165381">
    <property type="component" value="Unassembled WGS sequence"/>
</dbReference>
<evidence type="ECO:0000256" key="9">
    <source>
        <dbReference type="ARBA" id="ARBA00023237"/>
    </source>
</evidence>
<evidence type="ECO:0000256" key="10">
    <source>
        <dbReference type="PROSITE-ProRule" id="PRU00473"/>
    </source>
</evidence>
<evidence type="ECO:0000256" key="4">
    <source>
        <dbReference type="ARBA" id="ARBA00022692"/>
    </source>
</evidence>
<dbReference type="Gene3D" id="3.30.1330.60">
    <property type="entry name" value="OmpA-like domain"/>
    <property type="match status" value="1"/>
</dbReference>
<keyword evidence="9" id="KW-0998">Cell outer membrane</keyword>
<keyword evidence="6" id="KW-0406">Ion transport</keyword>
<keyword evidence="3" id="KW-1134">Transmembrane beta strand</keyword>
<evidence type="ECO:0000256" key="11">
    <source>
        <dbReference type="SAM" id="SignalP"/>
    </source>
</evidence>
<organism evidence="13 14">
    <name type="scientific">Jejuia spongiicola</name>
    <dbReference type="NCBI Taxonomy" id="2942207"/>
    <lineage>
        <taxon>Bacteria</taxon>
        <taxon>Pseudomonadati</taxon>
        <taxon>Bacteroidota</taxon>
        <taxon>Flavobacteriia</taxon>
        <taxon>Flavobacteriales</taxon>
        <taxon>Flavobacteriaceae</taxon>
        <taxon>Jejuia</taxon>
    </lineage>
</organism>
<evidence type="ECO:0000256" key="8">
    <source>
        <dbReference type="ARBA" id="ARBA00023136"/>
    </source>
</evidence>
<keyword evidence="14" id="KW-1185">Reference proteome</keyword>
<evidence type="ECO:0000313" key="13">
    <source>
        <dbReference type="EMBL" id="MCL6295052.1"/>
    </source>
</evidence>
<protein>
    <submittedName>
        <fullName evidence="13">OmpA family protein</fullName>
    </submittedName>
</protein>
<dbReference type="SUPFAM" id="SSF56925">
    <property type="entry name" value="OMPA-like"/>
    <property type="match status" value="1"/>
</dbReference>
<accession>A0ABT0QDJ7</accession>
<dbReference type="InterPro" id="IPR003367">
    <property type="entry name" value="Thrombospondin_3-like_rpt"/>
</dbReference>
<dbReference type="SUPFAM" id="SSF103088">
    <property type="entry name" value="OmpA-like"/>
    <property type="match status" value="1"/>
</dbReference>
<dbReference type="InterPro" id="IPR011250">
    <property type="entry name" value="OMP/PagP_B-barrel"/>
</dbReference>
<keyword evidence="5 11" id="KW-0732">Signal</keyword>
<keyword evidence="8 10" id="KW-0472">Membrane</keyword>
<dbReference type="InterPro" id="IPR006664">
    <property type="entry name" value="OMP_bac"/>
</dbReference>
<dbReference type="Gene3D" id="4.10.1080.10">
    <property type="entry name" value="TSP type-3 repeat"/>
    <property type="match status" value="1"/>
</dbReference>
<dbReference type="PRINTS" id="PR01021">
    <property type="entry name" value="OMPADOMAIN"/>
</dbReference>
<dbReference type="PROSITE" id="PS00018">
    <property type="entry name" value="EF_HAND_1"/>
    <property type="match status" value="1"/>
</dbReference>
<comment type="subcellular location">
    <subcellularLocation>
        <location evidence="1">Cell outer membrane</location>
        <topology evidence="1">Multi-pass membrane protein</topology>
    </subcellularLocation>
</comment>
<dbReference type="InterPro" id="IPR006665">
    <property type="entry name" value="OmpA-like"/>
</dbReference>
<dbReference type="SUPFAM" id="SSF103647">
    <property type="entry name" value="TSP type-3 repeat"/>
    <property type="match status" value="1"/>
</dbReference>
<dbReference type="Pfam" id="PF00691">
    <property type="entry name" value="OmpA"/>
    <property type="match status" value="1"/>
</dbReference>
<dbReference type="PANTHER" id="PTHR30329">
    <property type="entry name" value="STATOR ELEMENT OF FLAGELLAR MOTOR COMPLEX"/>
    <property type="match status" value="1"/>
</dbReference>
<feature type="signal peptide" evidence="11">
    <location>
        <begin position="1"/>
        <end position="26"/>
    </location>
</feature>
<proteinExistence type="predicted"/>
<keyword evidence="4" id="KW-0812">Transmembrane</keyword>
<reference evidence="13" key="1">
    <citation type="submission" date="2022-05" db="EMBL/GenBank/DDBJ databases">
        <authorList>
            <person name="Park J.-S."/>
        </authorList>
    </citation>
    <scope>NUCLEOTIDE SEQUENCE</scope>
    <source>
        <strain evidence="13">2012CJ34-3</strain>
    </source>
</reference>
<dbReference type="InterPro" id="IPR018247">
    <property type="entry name" value="EF_Hand_1_Ca_BS"/>
</dbReference>
<sequence>MKYHYKLLITLFFAINIQLLSSQNEANPWAIEIGANAIDVYPVGESTPHGNYFDEFFNLNDHWNFGTYVAITRSLTDRISLTAKGSVNEISKWGDLGKVDESILVDNLKYYGLDAMVNFKILKDTKLKPFISIGGGYTWIEEGLYNTFSNRNGIKNLVGAGTVNGAMGVKYDITNQFGLNFQTTYKHAFKDYLTKHWQHSLGVTFNLGKQEKEQISENADLDTDGDGIIDAYDLCPKTYGSKTFAGCPDTDNDGVPDSIDKCPNVKGGDRGCPQKETQIVQNTAKPSKVITNTSKVVYFNSNISTLGAEAKSILNEIAKISKEGGQYKIQIDAHTDSDGSNQFNNKLSVNRANNVKQYLVSKQLSSNNISVNNYGETQPVSDNNTNLGKALNRRAKVIIKVVSN</sequence>
<feature type="chain" id="PRO_5045602089" evidence="11">
    <location>
        <begin position="27"/>
        <end position="404"/>
    </location>
</feature>
<evidence type="ECO:0000256" key="5">
    <source>
        <dbReference type="ARBA" id="ARBA00022729"/>
    </source>
</evidence>
<keyword evidence="7" id="KW-0626">Porin</keyword>
<dbReference type="PROSITE" id="PS51123">
    <property type="entry name" value="OMPA_2"/>
    <property type="match status" value="1"/>
</dbReference>
<feature type="domain" description="OmpA-like" evidence="12">
    <location>
        <begin position="286"/>
        <end position="403"/>
    </location>
</feature>